<dbReference type="InterPro" id="IPR036196">
    <property type="entry name" value="Ptyr_pPase_sf"/>
</dbReference>
<evidence type="ECO:0000259" key="4">
    <source>
        <dbReference type="SMART" id="SM00226"/>
    </source>
</evidence>
<dbReference type="SUPFAM" id="SSF52788">
    <property type="entry name" value="Phosphotyrosine protein phosphatases I"/>
    <property type="match status" value="1"/>
</dbReference>
<reference evidence="5 6" key="1">
    <citation type="submission" date="2018-04" db="EMBL/GenBank/DDBJ databases">
        <title>The genome of golden apple snail Pomacea canaliculata provides insight into stress tolerance and invasive adaptation.</title>
        <authorList>
            <person name="Liu C."/>
            <person name="Liu B."/>
            <person name="Ren Y."/>
            <person name="Zhang Y."/>
            <person name="Wang H."/>
            <person name="Li S."/>
            <person name="Jiang F."/>
            <person name="Yin L."/>
            <person name="Zhang G."/>
            <person name="Qian W."/>
            <person name="Fan W."/>
        </authorList>
    </citation>
    <scope>NUCLEOTIDE SEQUENCE [LARGE SCALE GENOMIC DNA]</scope>
    <source>
        <strain evidence="5">SZHN2017</strain>
        <tissue evidence="5">Muscle</tissue>
    </source>
</reference>
<evidence type="ECO:0000313" key="5">
    <source>
        <dbReference type="EMBL" id="PVD33973.1"/>
    </source>
</evidence>
<dbReference type="PANTHER" id="PTHR11717">
    <property type="entry name" value="LOW MOLECULAR WEIGHT PROTEIN TYROSINE PHOSPHATASE"/>
    <property type="match status" value="1"/>
</dbReference>
<dbReference type="Pfam" id="PF01451">
    <property type="entry name" value="LMWPc"/>
    <property type="match status" value="1"/>
</dbReference>
<dbReference type="Gene3D" id="3.40.50.2300">
    <property type="match status" value="1"/>
</dbReference>
<evidence type="ECO:0000256" key="3">
    <source>
        <dbReference type="ARBA" id="ARBA00022912"/>
    </source>
</evidence>
<accession>A0A2T7PKM1</accession>
<dbReference type="PRINTS" id="PR00719">
    <property type="entry name" value="LMWPTPASE"/>
</dbReference>
<dbReference type="SMART" id="SM00226">
    <property type="entry name" value="LMWPc"/>
    <property type="match status" value="1"/>
</dbReference>
<evidence type="ECO:0000313" key="6">
    <source>
        <dbReference type="Proteomes" id="UP000245119"/>
    </source>
</evidence>
<dbReference type="InterPro" id="IPR017867">
    <property type="entry name" value="Tyr_phospatase_low_mol_wt"/>
</dbReference>
<dbReference type="STRING" id="400727.A0A2T7PKM1"/>
<keyword evidence="2" id="KW-0378">Hydrolase</keyword>
<protein>
    <recommendedName>
        <fullName evidence="4">Phosphotyrosine protein phosphatase I domain-containing protein</fullName>
    </recommendedName>
</protein>
<comment type="caution">
    <text evidence="5">The sequence shown here is derived from an EMBL/GenBank/DDBJ whole genome shotgun (WGS) entry which is preliminary data.</text>
</comment>
<dbReference type="GO" id="GO:0004725">
    <property type="term" value="F:protein tyrosine phosphatase activity"/>
    <property type="evidence" value="ECO:0007669"/>
    <property type="project" value="InterPro"/>
</dbReference>
<proteinExistence type="inferred from homology"/>
<evidence type="ECO:0000256" key="2">
    <source>
        <dbReference type="ARBA" id="ARBA00022801"/>
    </source>
</evidence>
<keyword evidence="3" id="KW-0904">Protein phosphatase</keyword>
<gene>
    <name evidence="5" type="ORF">C0Q70_05235</name>
</gene>
<comment type="similarity">
    <text evidence="1">Belongs to the low molecular weight phosphotyrosine protein phosphatase family.</text>
</comment>
<dbReference type="EMBL" id="PZQS01000003">
    <property type="protein sequence ID" value="PVD33973.1"/>
    <property type="molecule type" value="Genomic_DNA"/>
</dbReference>
<dbReference type="Proteomes" id="UP000245119">
    <property type="component" value="Linkage Group LG3"/>
</dbReference>
<dbReference type="InterPro" id="IPR023485">
    <property type="entry name" value="Ptyr_pPase"/>
</dbReference>
<dbReference type="InterPro" id="IPR050438">
    <property type="entry name" value="LMW_PTPase"/>
</dbReference>
<evidence type="ECO:0000256" key="1">
    <source>
        <dbReference type="ARBA" id="ARBA00011063"/>
    </source>
</evidence>
<keyword evidence="6" id="KW-1185">Reference proteome</keyword>
<dbReference type="OrthoDB" id="3388at2759"/>
<organism evidence="5 6">
    <name type="scientific">Pomacea canaliculata</name>
    <name type="common">Golden apple snail</name>
    <dbReference type="NCBI Taxonomy" id="400727"/>
    <lineage>
        <taxon>Eukaryota</taxon>
        <taxon>Metazoa</taxon>
        <taxon>Spiralia</taxon>
        <taxon>Lophotrochozoa</taxon>
        <taxon>Mollusca</taxon>
        <taxon>Gastropoda</taxon>
        <taxon>Caenogastropoda</taxon>
        <taxon>Architaenioglossa</taxon>
        <taxon>Ampullarioidea</taxon>
        <taxon>Ampullariidae</taxon>
        <taxon>Pomacea</taxon>
    </lineage>
</organism>
<name>A0A2T7PKM1_POMCA</name>
<dbReference type="AlphaFoldDB" id="A0A2T7PKM1"/>
<dbReference type="PANTHER" id="PTHR11717:SF7">
    <property type="entry name" value="LOW MOLECULAR WEIGHT PHOSPHOTYROSINE PROTEIN PHOSPHATASE"/>
    <property type="match status" value="1"/>
</dbReference>
<sequence length="110" mass="12435">MQHLVKERGEEHKWIIDSAATADYNVGCPPDRRTIQVLEKNGIKGYKHKARLITDEDFNTFDMIFGMDHANISSLAWNPLMKSLPNACDALQPTFVLPATEAFDPFNTTL</sequence>
<feature type="domain" description="Phosphotyrosine protein phosphatase I" evidence="4">
    <location>
        <begin position="1"/>
        <end position="94"/>
    </location>
</feature>